<dbReference type="Gene3D" id="2.60.40.3180">
    <property type="entry name" value="Transcription factor COE1, DNA-binding domain"/>
    <property type="match status" value="1"/>
</dbReference>
<dbReference type="InterPro" id="IPR018350">
    <property type="entry name" value="Transcription_factor_COE_CS"/>
</dbReference>
<sequence>MLHGRDIRDKRFLKKYDDVFLKKKKRNGKIQGEEKKNEEKDEEKNAIMYEGQDKNPEMCRVLLTHEVMCSRCCDKKSCGNRNETPSDPVIIDRDSSAEATAVENSPREAGITPDSETN</sequence>
<keyword evidence="1" id="KW-0238">DNA-binding</keyword>
<dbReference type="Pfam" id="PF16422">
    <property type="entry name" value="COE1_DBD"/>
    <property type="match status" value="1"/>
</dbReference>
<name>A0ABD2B562_VESMC</name>
<evidence type="ECO:0000256" key="1">
    <source>
        <dbReference type="RuleBase" id="RU004489"/>
    </source>
</evidence>
<dbReference type="GO" id="GO:0008270">
    <property type="term" value="F:zinc ion binding"/>
    <property type="evidence" value="ECO:0007669"/>
    <property type="project" value="UniProtKB-KW"/>
</dbReference>
<protein>
    <submittedName>
        <fullName evidence="4">Transcription factor collier-like</fullName>
    </submittedName>
</protein>
<keyword evidence="1" id="KW-0805">Transcription regulation</keyword>
<reference evidence="4 5" key="1">
    <citation type="journal article" date="2024" name="Ann. Entomol. Soc. Am.">
        <title>Genomic analyses of the southern and eastern yellowjacket wasps (Hymenoptera: Vespidae) reveal evolutionary signatures of social life.</title>
        <authorList>
            <person name="Catto M.A."/>
            <person name="Caine P.B."/>
            <person name="Orr S.E."/>
            <person name="Hunt B.G."/>
            <person name="Goodisman M.A.D."/>
        </authorList>
    </citation>
    <scope>NUCLEOTIDE SEQUENCE [LARGE SCALE GENOMIC DNA]</scope>
    <source>
        <strain evidence="4">232</strain>
        <tissue evidence="4">Head and thorax</tissue>
    </source>
</reference>
<dbReference type="InterPro" id="IPR003523">
    <property type="entry name" value="Transcription_factor_COE"/>
</dbReference>
<dbReference type="EMBL" id="JAYRBN010000100">
    <property type="protein sequence ID" value="KAL2727876.1"/>
    <property type="molecule type" value="Genomic_DNA"/>
</dbReference>
<gene>
    <name evidence="4" type="ORF">V1477_017152</name>
</gene>
<keyword evidence="1" id="KW-0804">Transcription</keyword>
<keyword evidence="1" id="KW-0479">Metal-binding</keyword>
<evidence type="ECO:0000313" key="5">
    <source>
        <dbReference type="Proteomes" id="UP001607303"/>
    </source>
</evidence>
<dbReference type="AlphaFoldDB" id="A0ABD2B562"/>
<keyword evidence="1" id="KW-0863">Zinc-finger</keyword>
<keyword evidence="1" id="KW-0217">Developmental protein</keyword>
<dbReference type="InterPro" id="IPR032200">
    <property type="entry name" value="COE_DBD"/>
</dbReference>
<dbReference type="Proteomes" id="UP001607303">
    <property type="component" value="Unassembled WGS sequence"/>
</dbReference>
<organism evidence="4 5">
    <name type="scientific">Vespula maculifrons</name>
    <name type="common">Eastern yellow jacket</name>
    <name type="synonym">Wasp</name>
    <dbReference type="NCBI Taxonomy" id="7453"/>
    <lineage>
        <taxon>Eukaryota</taxon>
        <taxon>Metazoa</taxon>
        <taxon>Ecdysozoa</taxon>
        <taxon>Arthropoda</taxon>
        <taxon>Hexapoda</taxon>
        <taxon>Insecta</taxon>
        <taxon>Pterygota</taxon>
        <taxon>Neoptera</taxon>
        <taxon>Endopterygota</taxon>
        <taxon>Hymenoptera</taxon>
        <taxon>Apocrita</taxon>
        <taxon>Aculeata</taxon>
        <taxon>Vespoidea</taxon>
        <taxon>Vespidae</taxon>
        <taxon>Vespinae</taxon>
        <taxon>Vespula</taxon>
    </lineage>
</organism>
<dbReference type="PANTHER" id="PTHR10747">
    <property type="entry name" value="TRANSCRIPTION FACTOR COE FAMILY MEMBER"/>
    <property type="match status" value="1"/>
</dbReference>
<comment type="similarity">
    <text evidence="1">Belongs to the COE family.</text>
</comment>
<comment type="caution">
    <text evidence="4">The sequence shown here is derived from an EMBL/GenBank/DDBJ whole genome shotgun (WGS) entry which is preliminary data.</text>
</comment>
<dbReference type="GO" id="GO:0005634">
    <property type="term" value="C:nucleus"/>
    <property type="evidence" value="ECO:0007669"/>
    <property type="project" value="UniProtKB-SubCell"/>
</dbReference>
<dbReference type="PROSITE" id="PS01345">
    <property type="entry name" value="COE"/>
    <property type="match status" value="1"/>
</dbReference>
<feature type="compositionally biased region" description="Basic and acidic residues" evidence="2">
    <location>
        <begin position="31"/>
        <end position="49"/>
    </location>
</feature>
<keyword evidence="5" id="KW-1185">Reference proteome</keyword>
<feature type="region of interest" description="Disordered" evidence="2">
    <location>
        <begin position="24"/>
        <end position="49"/>
    </location>
</feature>
<dbReference type="InterPro" id="IPR038173">
    <property type="entry name" value="COE_DBD_sf"/>
</dbReference>
<feature type="domain" description="Transcription factor COE DNA-binding" evidence="3">
    <location>
        <begin position="43"/>
        <end position="93"/>
    </location>
</feature>
<comment type="subcellular location">
    <subcellularLocation>
        <location evidence="1">Nucleus</location>
    </subcellularLocation>
</comment>
<dbReference type="GO" id="GO:0003677">
    <property type="term" value="F:DNA binding"/>
    <property type="evidence" value="ECO:0007669"/>
    <property type="project" value="UniProtKB-KW"/>
</dbReference>
<feature type="region of interest" description="Disordered" evidence="2">
    <location>
        <begin position="76"/>
        <end position="118"/>
    </location>
</feature>
<proteinExistence type="inferred from homology"/>
<evidence type="ECO:0000256" key="2">
    <source>
        <dbReference type="SAM" id="MobiDB-lite"/>
    </source>
</evidence>
<evidence type="ECO:0000259" key="3">
    <source>
        <dbReference type="Pfam" id="PF16422"/>
    </source>
</evidence>
<keyword evidence="1" id="KW-0539">Nucleus</keyword>
<evidence type="ECO:0000313" key="4">
    <source>
        <dbReference type="EMBL" id="KAL2727876.1"/>
    </source>
</evidence>
<keyword evidence="1" id="KW-0862">Zinc</keyword>
<accession>A0ABD2B562</accession>